<dbReference type="AlphaFoldDB" id="A0AAF0DHF0"/>
<keyword evidence="4" id="KW-0833">Ubl conjugation pathway</keyword>
<evidence type="ECO:0000256" key="4">
    <source>
        <dbReference type="ARBA" id="ARBA00022786"/>
    </source>
</evidence>
<keyword evidence="6" id="KW-0788">Thiol protease</keyword>
<organism evidence="8 9">
    <name type="scientific">Emydomyces testavorans</name>
    <dbReference type="NCBI Taxonomy" id="2070801"/>
    <lineage>
        <taxon>Eukaryota</taxon>
        <taxon>Fungi</taxon>
        <taxon>Dikarya</taxon>
        <taxon>Ascomycota</taxon>
        <taxon>Pezizomycotina</taxon>
        <taxon>Eurotiomycetes</taxon>
        <taxon>Eurotiomycetidae</taxon>
        <taxon>Onygenales</taxon>
        <taxon>Nannizziopsiaceae</taxon>
        <taxon>Emydomyces</taxon>
    </lineage>
</organism>
<comment type="catalytic activity">
    <reaction evidence="1">
        <text>Thiol-dependent hydrolysis of ester, thioester, amide, peptide and isopeptide bonds formed by the C-terminal Gly of ubiquitin (a 76-residue protein attached to proteins as an intracellular targeting signal).</text>
        <dbReference type="EC" id="3.4.19.12"/>
    </reaction>
</comment>
<dbReference type="GO" id="GO:0005634">
    <property type="term" value="C:nucleus"/>
    <property type="evidence" value="ECO:0007669"/>
    <property type="project" value="TreeGrafter"/>
</dbReference>
<dbReference type="SUPFAM" id="SSF54001">
    <property type="entry name" value="Cysteine proteinases"/>
    <property type="match status" value="1"/>
</dbReference>
<evidence type="ECO:0000256" key="2">
    <source>
        <dbReference type="ARBA" id="ARBA00012759"/>
    </source>
</evidence>
<evidence type="ECO:0000256" key="6">
    <source>
        <dbReference type="ARBA" id="ARBA00022807"/>
    </source>
</evidence>
<dbReference type="Proteomes" id="UP001219355">
    <property type="component" value="Chromosome 2"/>
</dbReference>
<dbReference type="InterPro" id="IPR019400">
    <property type="entry name" value="Peptidase_C65_otubain"/>
</dbReference>
<dbReference type="InterPro" id="IPR038765">
    <property type="entry name" value="Papain-like_cys_pep_sf"/>
</dbReference>
<dbReference type="Pfam" id="PF10275">
    <property type="entry name" value="Peptidase_C65"/>
    <property type="match status" value="1"/>
</dbReference>
<evidence type="ECO:0000256" key="7">
    <source>
        <dbReference type="SAM" id="MobiDB-lite"/>
    </source>
</evidence>
<dbReference type="GO" id="GO:0004843">
    <property type="term" value="F:cysteine-type deubiquitinase activity"/>
    <property type="evidence" value="ECO:0007669"/>
    <property type="project" value="UniProtKB-EC"/>
</dbReference>
<dbReference type="GO" id="GO:0071108">
    <property type="term" value="P:protein K48-linked deubiquitination"/>
    <property type="evidence" value="ECO:0007669"/>
    <property type="project" value="TreeGrafter"/>
</dbReference>
<dbReference type="InterPro" id="IPR042467">
    <property type="entry name" value="Peptidase_C65_otubain_sub2"/>
</dbReference>
<evidence type="ECO:0000313" key="8">
    <source>
        <dbReference type="EMBL" id="WEW57561.1"/>
    </source>
</evidence>
<name>A0AAF0DHF0_9EURO</name>
<sequence>MCSQEVALEHGDRYPHFYSFRHFQPTQLSFQAYEVVPKSLSELHPPFVYYPDFENPPVDATTMETIPPPDDMEQFQKLSNEYEPDLQGPLVGPRQSTDAIVSEYAQGDPIYVAKTSALAGTHSYYRIMKGDGNCGWRAVAFGYFENLLHLRDINKVAQESARIKSFNSLMNSVGHQEDLYEMFVDASLDLLEEISKAIEEGNSDDTFLLNAFNVEYNSTSIIQHFRLMTSAWMRLNRDRYQAFLAEPLEHYCQRTIEPVKTEIDEIGLQGLVDGVITDSGFAVQIAYLDRSQGDEVNFHLLTPDRPSLATVRLLYRPGHYDLLYQTEPPASHPEIPVNYQIGVSYSYAPWYPTGLQFDLNPTLMSIPALSLDAPTVSAPLTPPPPSQYIIPPRSSPHFHPPMALSSPHSFDQSSPHCLSAGPLPTLPDKSNELPIRMNPLVREPMNTIPLSSVPFRNSQHNQAHFQNPDFQPSQWDYTKEYK</sequence>
<reference evidence="8" key="1">
    <citation type="submission" date="2023-03" db="EMBL/GenBank/DDBJ databases">
        <title>Emydomyces testavorans Genome Sequence.</title>
        <authorList>
            <person name="Hoyer L."/>
        </authorList>
    </citation>
    <scope>NUCLEOTIDE SEQUENCE</scope>
    <source>
        <strain evidence="8">16-2883</strain>
    </source>
</reference>
<keyword evidence="5 8" id="KW-0378">Hydrolase</keyword>
<dbReference type="EMBL" id="CP120628">
    <property type="protein sequence ID" value="WEW57561.1"/>
    <property type="molecule type" value="Genomic_DNA"/>
</dbReference>
<dbReference type="Gene3D" id="3.30.200.60">
    <property type="entry name" value="Peptidase C65 Otubain, subdomain 1"/>
    <property type="match status" value="1"/>
</dbReference>
<keyword evidence="3" id="KW-0645">Protease</keyword>
<feature type="region of interest" description="Disordered" evidence="7">
    <location>
        <begin position="459"/>
        <end position="482"/>
    </location>
</feature>
<evidence type="ECO:0000256" key="3">
    <source>
        <dbReference type="ARBA" id="ARBA00022670"/>
    </source>
</evidence>
<feature type="compositionally biased region" description="Polar residues" evidence="7">
    <location>
        <begin position="459"/>
        <end position="476"/>
    </location>
</feature>
<dbReference type="InterPro" id="IPR042468">
    <property type="entry name" value="Peptidase_C65_otubain_sub1"/>
</dbReference>
<dbReference type="GO" id="GO:0006508">
    <property type="term" value="P:proteolysis"/>
    <property type="evidence" value="ECO:0007669"/>
    <property type="project" value="UniProtKB-KW"/>
</dbReference>
<evidence type="ECO:0000256" key="5">
    <source>
        <dbReference type="ARBA" id="ARBA00022801"/>
    </source>
</evidence>
<dbReference type="CDD" id="cd22749">
    <property type="entry name" value="Otubain_C65"/>
    <property type="match status" value="1"/>
</dbReference>
<dbReference type="GO" id="GO:0043130">
    <property type="term" value="F:ubiquitin binding"/>
    <property type="evidence" value="ECO:0007669"/>
    <property type="project" value="TreeGrafter"/>
</dbReference>
<keyword evidence="9" id="KW-1185">Reference proteome</keyword>
<dbReference type="EC" id="3.4.19.12" evidence="2"/>
<accession>A0AAF0DHF0</accession>
<evidence type="ECO:0000313" key="9">
    <source>
        <dbReference type="Proteomes" id="UP001219355"/>
    </source>
</evidence>
<protein>
    <recommendedName>
        <fullName evidence="2">ubiquitinyl hydrolase 1</fullName>
        <ecNumber evidence="2">3.4.19.12</ecNumber>
    </recommendedName>
</protein>
<dbReference type="PANTHER" id="PTHR12931:SF15">
    <property type="entry name" value="UBIQUITIN THIOESTERASE OTUBAIN-LIKE"/>
    <property type="match status" value="1"/>
</dbReference>
<gene>
    <name evidence="8" type="ORF">PRK78_003028</name>
</gene>
<proteinExistence type="predicted"/>
<dbReference type="PANTHER" id="PTHR12931">
    <property type="entry name" value="UBIQUITIN THIOLESTERASE PROTEIN OTUB"/>
    <property type="match status" value="1"/>
</dbReference>
<evidence type="ECO:0000256" key="1">
    <source>
        <dbReference type="ARBA" id="ARBA00000707"/>
    </source>
</evidence>
<dbReference type="Gene3D" id="1.20.1300.20">
    <property type="entry name" value="Peptidase C65 Otubain, subdomain 2"/>
    <property type="match status" value="1"/>
</dbReference>